<dbReference type="RefSeq" id="WP_048571121.1">
    <property type="nucleotide sequence ID" value="NZ_LFVU01000027.1"/>
</dbReference>
<feature type="compositionally biased region" description="Basic and acidic residues" evidence="3">
    <location>
        <begin position="148"/>
        <end position="158"/>
    </location>
</feature>
<dbReference type="GO" id="GO:0044781">
    <property type="term" value="P:bacterial-type flagellum organization"/>
    <property type="evidence" value="ECO:0007669"/>
    <property type="project" value="UniProtKB-KW"/>
</dbReference>
<accession>A0A0J8D6J4</accession>
<dbReference type="Proteomes" id="UP000036756">
    <property type="component" value="Unassembled WGS sequence"/>
</dbReference>
<keyword evidence="4" id="KW-0282">Flagellum</keyword>
<evidence type="ECO:0000313" key="5">
    <source>
        <dbReference type="Proteomes" id="UP000036756"/>
    </source>
</evidence>
<keyword evidence="4" id="KW-0966">Cell projection</keyword>
<name>A0A0J8D6J4_CLOCY</name>
<comment type="similarity">
    <text evidence="1">Belongs to the FlgD family.</text>
</comment>
<evidence type="ECO:0000256" key="1">
    <source>
        <dbReference type="ARBA" id="ARBA00010577"/>
    </source>
</evidence>
<keyword evidence="4" id="KW-0969">Cilium</keyword>
<dbReference type="STRING" id="1121307.CLCY_2c04670"/>
<dbReference type="Pfam" id="PF03963">
    <property type="entry name" value="FlgD"/>
    <property type="match status" value="1"/>
</dbReference>
<sequence length="168" mass="18338">MPVNGISTIQNLAYQNTKSTSSSDLSSKDVFFQILSAELSNQDPMKGKDGTEYVSQLAQFTTLEQTQQLYSSINKLLMSQSVTEAGMMIGKEVEFGVRGNDGTYKTEKGVVTSVKIDGGQVYLYTKDDKKYLLGDSIGFKEVTPSENTEAKEDSKLDTADNVEGEASN</sequence>
<organism evidence="4 5">
    <name type="scientific">Clostridium cylindrosporum DSM 605</name>
    <dbReference type="NCBI Taxonomy" id="1121307"/>
    <lineage>
        <taxon>Bacteria</taxon>
        <taxon>Bacillati</taxon>
        <taxon>Bacillota</taxon>
        <taxon>Clostridia</taxon>
        <taxon>Eubacteriales</taxon>
        <taxon>Clostridiaceae</taxon>
        <taxon>Clostridium</taxon>
    </lineage>
</organism>
<reference evidence="4 5" key="1">
    <citation type="submission" date="2015-06" db="EMBL/GenBank/DDBJ databases">
        <title>Draft genome sequence of the purine-degrading Clostridium cylindrosporum HC-1 (DSM 605).</title>
        <authorList>
            <person name="Poehlein A."/>
            <person name="Schiel-Bengelsdorf B."/>
            <person name="Bengelsdorf F."/>
            <person name="Daniel R."/>
            <person name="Duerre P."/>
        </authorList>
    </citation>
    <scope>NUCLEOTIDE SEQUENCE [LARGE SCALE GENOMIC DNA]</scope>
    <source>
        <strain evidence="4 5">DSM 605</strain>
    </source>
</reference>
<evidence type="ECO:0000313" key="4">
    <source>
        <dbReference type="EMBL" id="KMT21705.1"/>
    </source>
</evidence>
<dbReference type="PATRIC" id="fig|1121307.3.peg.1325"/>
<keyword evidence="2" id="KW-1005">Bacterial flagellum biogenesis</keyword>
<gene>
    <name evidence="4" type="ORF">CLCY_2c04670</name>
</gene>
<proteinExistence type="inferred from homology"/>
<evidence type="ECO:0000256" key="3">
    <source>
        <dbReference type="SAM" id="MobiDB-lite"/>
    </source>
</evidence>
<dbReference type="InterPro" id="IPR005648">
    <property type="entry name" value="FlgD"/>
</dbReference>
<keyword evidence="5" id="KW-1185">Reference proteome</keyword>
<dbReference type="OrthoDB" id="280334at2"/>
<dbReference type="EMBL" id="LFVU01000027">
    <property type="protein sequence ID" value="KMT21705.1"/>
    <property type="molecule type" value="Genomic_DNA"/>
</dbReference>
<protein>
    <submittedName>
        <fullName evidence="4">Flagellar hook capping protein</fullName>
    </submittedName>
</protein>
<feature type="region of interest" description="Disordered" evidence="3">
    <location>
        <begin position="144"/>
        <end position="168"/>
    </location>
</feature>
<evidence type="ECO:0000256" key="2">
    <source>
        <dbReference type="ARBA" id="ARBA00022795"/>
    </source>
</evidence>
<dbReference type="AlphaFoldDB" id="A0A0J8D6J4"/>
<comment type="caution">
    <text evidence="4">The sequence shown here is derived from an EMBL/GenBank/DDBJ whole genome shotgun (WGS) entry which is preliminary data.</text>
</comment>